<keyword evidence="3" id="KW-0238">DNA-binding</keyword>
<dbReference type="PROSITE" id="PS50110">
    <property type="entry name" value="RESPONSE_REGULATORY"/>
    <property type="match status" value="1"/>
</dbReference>
<organism evidence="8 9">
    <name type="scientific">Brevibacterium aurantiacum</name>
    <dbReference type="NCBI Taxonomy" id="273384"/>
    <lineage>
        <taxon>Bacteria</taxon>
        <taxon>Bacillati</taxon>
        <taxon>Actinomycetota</taxon>
        <taxon>Actinomycetes</taxon>
        <taxon>Micrococcales</taxon>
        <taxon>Brevibacteriaceae</taxon>
        <taxon>Brevibacterium</taxon>
    </lineage>
</organism>
<dbReference type="OrthoDB" id="9808843at2"/>
<dbReference type="PRINTS" id="PR00038">
    <property type="entry name" value="HTHLUXR"/>
</dbReference>
<feature type="domain" description="Response regulatory" evidence="7">
    <location>
        <begin position="3"/>
        <end position="121"/>
    </location>
</feature>
<dbReference type="PANTHER" id="PTHR43214:SF24">
    <property type="entry name" value="TRANSCRIPTIONAL REGULATORY PROTEIN NARL-RELATED"/>
    <property type="match status" value="1"/>
</dbReference>
<dbReference type="Proteomes" id="UP000316406">
    <property type="component" value="Unassembled WGS sequence"/>
</dbReference>
<dbReference type="SUPFAM" id="SSF52172">
    <property type="entry name" value="CheY-like"/>
    <property type="match status" value="1"/>
</dbReference>
<dbReference type="Gene3D" id="3.40.50.2300">
    <property type="match status" value="1"/>
</dbReference>
<dbReference type="InterPro" id="IPR011006">
    <property type="entry name" value="CheY-like_superfamily"/>
</dbReference>
<keyword evidence="9" id="KW-1185">Reference proteome</keyword>
<feature type="domain" description="HTH luxR-type" evidence="6">
    <location>
        <begin position="148"/>
        <end position="213"/>
    </location>
</feature>
<evidence type="ECO:0000259" key="6">
    <source>
        <dbReference type="PROSITE" id="PS50043"/>
    </source>
</evidence>
<evidence type="ECO:0000256" key="5">
    <source>
        <dbReference type="PROSITE-ProRule" id="PRU00169"/>
    </source>
</evidence>
<dbReference type="SMART" id="SM00421">
    <property type="entry name" value="HTH_LUXR"/>
    <property type="match status" value="1"/>
</dbReference>
<dbReference type="InterPro" id="IPR058245">
    <property type="entry name" value="NreC/VraR/RcsB-like_REC"/>
</dbReference>
<gene>
    <name evidence="8" type="ORF">FO013_19100</name>
</gene>
<accession>A0A556C5J5</accession>
<evidence type="ECO:0000313" key="9">
    <source>
        <dbReference type="Proteomes" id="UP000316406"/>
    </source>
</evidence>
<feature type="modified residue" description="4-aspartylphosphate" evidence="5">
    <location>
        <position position="54"/>
    </location>
</feature>
<evidence type="ECO:0000256" key="1">
    <source>
        <dbReference type="ARBA" id="ARBA00022553"/>
    </source>
</evidence>
<evidence type="ECO:0000256" key="2">
    <source>
        <dbReference type="ARBA" id="ARBA00023015"/>
    </source>
</evidence>
<dbReference type="InterPro" id="IPR039420">
    <property type="entry name" value="WalR-like"/>
</dbReference>
<keyword evidence="1 5" id="KW-0597">Phosphoprotein</keyword>
<name>A0A556C5J5_BREAU</name>
<sequence length="228" mass="24247">MISILLVDDQELVRTGLRQLAVSDGDIEVVAEAADGRAGLGLVRQLGPDVVLMDIRMPVMDGITATRLITGDPGLNSTKVVMLTTFDDDEDIVSAIQVGASGYLLKDIRPADLRSAIRSVAGGDSLLSPSVTNTVLRRLNAGQKAMPRPELLEALTDREREVLARIGRGESNQQVGASLFISPETARTYASRLLGKLGARDRSQLVVLAYESGLVVPGDAVPEGTDQT</sequence>
<evidence type="ECO:0000259" key="7">
    <source>
        <dbReference type="PROSITE" id="PS50110"/>
    </source>
</evidence>
<dbReference type="CDD" id="cd17535">
    <property type="entry name" value="REC_NarL-like"/>
    <property type="match status" value="1"/>
</dbReference>
<dbReference type="Pfam" id="PF00196">
    <property type="entry name" value="GerE"/>
    <property type="match status" value="1"/>
</dbReference>
<proteinExistence type="predicted"/>
<evidence type="ECO:0000313" key="8">
    <source>
        <dbReference type="EMBL" id="TSI12586.1"/>
    </source>
</evidence>
<dbReference type="CDD" id="cd06170">
    <property type="entry name" value="LuxR_C_like"/>
    <property type="match status" value="1"/>
</dbReference>
<dbReference type="PROSITE" id="PS50043">
    <property type="entry name" value="HTH_LUXR_2"/>
    <property type="match status" value="1"/>
</dbReference>
<dbReference type="AlphaFoldDB" id="A0A556C5J5"/>
<dbReference type="GO" id="GO:0006355">
    <property type="term" value="P:regulation of DNA-templated transcription"/>
    <property type="evidence" value="ECO:0007669"/>
    <property type="project" value="InterPro"/>
</dbReference>
<dbReference type="SMART" id="SM00448">
    <property type="entry name" value="REC"/>
    <property type="match status" value="1"/>
</dbReference>
<dbReference type="GO" id="GO:0000160">
    <property type="term" value="P:phosphorelay signal transduction system"/>
    <property type="evidence" value="ECO:0007669"/>
    <property type="project" value="InterPro"/>
</dbReference>
<reference evidence="8 9" key="1">
    <citation type="submission" date="2019-07" db="EMBL/GenBank/DDBJ databases">
        <title>Draft genome sequence of Brevibacterium aurantiacum XU54 isolated from Xinjiang China.</title>
        <authorList>
            <person name="Xu X."/>
        </authorList>
    </citation>
    <scope>NUCLEOTIDE SEQUENCE [LARGE SCALE GENOMIC DNA]</scope>
    <source>
        <strain evidence="8 9">XU54</strain>
    </source>
</reference>
<dbReference type="EMBL" id="VLTK01000015">
    <property type="protein sequence ID" value="TSI12586.1"/>
    <property type="molecule type" value="Genomic_DNA"/>
</dbReference>
<dbReference type="SUPFAM" id="SSF46894">
    <property type="entry name" value="C-terminal effector domain of the bipartite response regulators"/>
    <property type="match status" value="1"/>
</dbReference>
<protein>
    <submittedName>
        <fullName evidence="8">Response regulator transcription factor</fullName>
    </submittedName>
</protein>
<comment type="caution">
    <text evidence="8">The sequence shown here is derived from an EMBL/GenBank/DDBJ whole genome shotgun (WGS) entry which is preliminary data.</text>
</comment>
<evidence type="ECO:0000256" key="4">
    <source>
        <dbReference type="ARBA" id="ARBA00023163"/>
    </source>
</evidence>
<keyword evidence="4" id="KW-0804">Transcription</keyword>
<dbReference type="PANTHER" id="PTHR43214">
    <property type="entry name" value="TWO-COMPONENT RESPONSE REGULATOR"/>
    <property type="match status" value="1"/>
</dbReference>
<dbReference type="GO" id="GO:0003677">
    <property type="term" value="F:DNA binding"/>
    <property type="evidence" value="ECO:0007669"/>
    <property type="project" value="UniProtKB-KW"/>
</dbReference>
<keyword evidence="2" id="KW-0805">Transcription regulation</keyword>
<dbReference type="InterPro" id="IPR000792">
    <property type="entry name" value="Tscrpt_reg_LuxR_C"/>
</dbReference>
<dbReference type="RefSeq" id="WP_143924152.1">
    <property type="nucleotide sequence ID" value="NZ_VLTK01000015.1"/>
</dbReference>
<dbReference type="InterPro" id="IPR001789">
    <property type="entry name" value="Sig_transdc_resp-reg_receiver"/>
</dbReference>
<dbReference type="Pfam" id="PF00072">
    <property type="entry name" value="Response_reg"/>
    <property type="match status" value="1"/>
</dbReference>
<dbReference type="InterPro" id="IPR016032">
    <property type="entry name" value="Sig_transdc_resp-reg_C-effctor"/>
</dbReference>
<evidence type="ECO:0000256" key="3">
    <source>
        <dbReference type="ARBA" id="ARBA00023125"/>
    </source>
</evidence>